<gene>
    <name evidence="1" type="ORF">LTSESEN_3603</name>
</gene>
<dbReference type="AlphaFoldDB" id="G5R2I6"/>
<dbReference type="BioCyc" id="SENT913082:G120J-3166-MONOMER"/>
<evidence type="ECO:0000313" key="1">
    <source>
        <dbReference type="EMBL" id="EHC85841.1"/>
    </source>
</evidence>
<name>G5R2I6_SALSE</name>
<dbReference type="EMBL" id="AFCU01001177">
    <property type="protein sequence ID" value="EHC85841.1"/>
    <property type="molecule type" value="Genomic_DNA"/>
</dbReference>
<sequence length="41" mass="4531">MPRQRWAGLFYATPPEMAGLFYATKKGKTLPKSGRLGGFVT</sequence>
<dbReference type="Proteomes" id="UP000005065">
    <property type="component" value="Unassembled WGS sequence"/>
</dbReference>
<evidence type="ECO:0000313" key="2">
    <source>
        <dbReference type="Proteomes" id="UP000005065"/>
    </source>
</evidence>
<accession>G5R2I6</accession>
<dbReference type="PATRIC" id="fig|913082.3.peg.2774"/>
<comment type="caution">
    <text evidence="1">The sequence shown here is derived from an EMBL/GenBank/DDBJ whole genome shotgun (WGS) entry which is preliminary data.</text>
</comment>
<proteinExistence type="predicted"/>
<reference evidence="1 2" key="1">
    <citation type="journal article" date="2011" name="BMC Genomics">
        <title>Genome sequencing reveals diversification of virulence factor content and possible host adaptation in distinct subpopulations of Salmonella enterica.</title>
        <authorList>
            <person name="den Bakker H.C."/>
            <person name="Moreno Switt A.I."/>
            <person name="Govoni G."/>
            <person name="Cummings C.A."/>
            <person name="Ranieri M.L."/>
            <person name="Degoricija L."/>
            <person name="Hoelzer K."/>
            <person name="Rodriguez-Rivera L.D."/>
            <person name="Brown S."/>
            <person name="Bolchacova E."/>
            <person name="Furtado M.R."/>
            <person name="Wiedmann M."/>
        </authorList>
    </citation>
    <scope>NUCLEOTIDE SEQUENCE [LARGE SCALE GENOMIC DNA]</scope>
    <source>
        <strain evidence="1 2">A4-543</strain>
    </source>
</reference>
<organism evidence="1 2">
    <name type="scientific">Salmonella enterica subsp. enterica serovar Senftenberg str. A4-543</name>
    <dbReference type="NCBI Taxonomy" id="913082"/>
    <lineage>
        <taxon>Bacteria</taxon>
        <taxon>Pseudomonadati</taxon>
        <taxon>Pseudomonadota</taxon>
        <taxon>Gammaproteobacteria</taxon>
        <taxon>Enterobacterales</taxon>
        <taxon>Enterobacteriaceae</taxon>
        <taxon>Salmonella</taxon>
    </lineage>
</organism>
<protein>
    <submittedName>
        <fullName evidence="1">Uncharacterized protein</fullName>
    </submittedName>
</protein>